<name>A0A498M755_LABRO</name>
<evidence type="ECO:0000313" key="11">
    <source>
        <dbReference type="Proteomes" id="UP000290572"/>
    </source>
</evidence>
<keyword evidence="4" id="KW-0106">Calcium</keyword>
<proteinExistence type="predicted"/>
<evidence type="ECO:0000259" key="9">
    <source>
        <dbReference type="Pfam" id="PF08399"/>
    </source>
</evidence>
<dbReference type="GO" id="GO:0005891">
    <property type="term" value="C:voltage-gated calcium channel complex"/>
    <property type="evidence" value="ECO:0007669"/>
    <property type="project" value="TreeGrafter"/>
</dbReference>
<keyword evidence="7" id="KW-0325">Glycoprotein</keyword>
<evidence type="ECO:0000256" key="1">
    <source>
        <dbReference type="ARBA" id="ARBA00004479"/>
    </source>
</evidence>
<keyword evidence="5" id="KW-1133">Transmembrane helix</keyword>
<protein>
    <submittedName>
        <fullName evidence="10">Voltage-dependent calcium channel subunit alpha-2 delta-2-like protein</fullName>
    </submittedName>
</protein>
<dbReference type="InterPro" id="IPR051173">
    <property type="entry name" value="Ca_channel_alpha-2/delta"/>
</dbReference>
<sequence length="172" mass="19717">MARWAHACLLMMMVIFSGSWTAVDALTFPQHYTIMHWARRIEQEIDRVLQHISGAQQLKGRLASEAEHLQKDHRWQDGIKDGEDINSQMSLKLEFVYDPNFKNHVNYSHTAVQIPTDIYKGASVILNELNWTQALERVFLENSRDDPSLPWQAFGSATGVTRYYPGGAVKSQ</sequence>
<evidence type="ECO:0000256" key="4">
    <source>
        <dbReference type="ARBA" id="ARBA00022837"/>
    </source>
</evidence>
<reference evidence="10 11" key="1">
    <citation type="submission" date="2018-03" db="EMBL/GenBank/DDBJ databases">
        <title>Draft genome sequence of Rohu Carp (Labeo rohita).</title>
        <authorList>
            <person name="Das P."/>
            <person name="Kushwaha B."/>
            <person name="Joshi C.G."/>
            <person name="Kumar D."/>
            <person name="Nagpure N.S."/>
            <person name="Sahoo L."/>
            <person name="Das S.P."/>
            <person name="Bit A."/>
            <person name="Patnaik S."/>
            <person name="Meher P.K."/>
            <person name="Jayasankar P."/>
            <person name="Koringa P.G."/>
            <person name="Patel N.V."/>
            <person name="Hinsu A.T."/>
            <person name="Kumar R."/>
            <person name="Pandey M."/>
            <person name="Agarwal S."/>
            <person name="Srivastava S."/>
            <person name="Singh M."/>
            <person name="Iquebal M.A."/>
            <person name="Jaiswal S."/>
            <person name="Angadi U.B."/>
            <person name="Kumar N."/>
            <person name="Raza M."/>
            <person name="Shah T.M."/>
            <person name="Rai A."/>
            <person name="Jena J.K."/>
        </authorList>
    </citation>
    <scope>NUCLEOTIDE SEQUENCE [LARGE SCALE GENOMIC DNA]</scope>
    <source>
        <strain evidence="10">DASCIFA01</strain>
        <tissue evidence="10">Testis</tissue>
    </source>
</reference>
<dbReference type="Proteomes" id="UP000290572">
    <property type="component" value="Unassembled WGS sequence"/>
</dbReference>
<dbReference type="InterPro" id="IPR013608">
    <property type="entry name" value="VWA_N"/>
</dbReference>
<dbReference type="AlphaFoldDB" id="A0A498M755"/>
<dbReference type="STRING" id="84645.A0A498M755"/>
<evidence type="ECO:0000256" key="6">
    <source>
        <dbReference type="ARBA" id="ARBA00023136"/>
    </source>
</evidence>
<feature type="signal peptide" evidence="8">
    <location>
        <begin position="1"/>
        <end position="25"/>
    </location>
</feature>
<feature type="chain" id="PRO_5019870161" evidence="8">
    <location>
        <begin position="26"/>
        <end position="172"/>
    </location>
</feature>
<comment type="caution">
    <text evidence="10">The sequence shown here is derived from an EMBL/GenBank/DDBJ whole genome shotgun (WGS) entry which is preliminary data.</text>
</comment>
<comment type="subcellular location">
    <subcellularLocation>
        <location evidence="1">Membrane</location>
        <topology evidence="1">Single-pass type I membrane protein</topology>
    </subcellularLocation>
</comment>
<evidence type="ECO:0000256" key="7">
    <source>
        <dbReference type="ARBA" id="ARBA00023180"/>
    </source>
</evidence>
<keyword evidence="11" id="KW-1185">Reference proteome</keyword>
<evidence type="ECO:0000256" key="3">
    <source>
        <dbReference type="ARBA" id="ARBA00022729"/>
    </source>
</evidence>
<keyword evidence="2" id="KW-0812">Transmembrane</keyword>
<evidence type="ECO:0000256" key="8">
    <source>
        <dbReference type="SAM" id="SignalP"/>
    </source>
</evidence>
<dbReference type="EMBL" id="QBIY01013014">
    <property type="protein sequence ID" value="RXN13017.1"/>
    <property type="molecule type" value="Genomic_DNA"/>
</dbReference>
<dbReference type="GO" id="GO:0005245">
    <property type="term" value="F:voltage-gated calcium channel activity"/>
    <property type="evidence" value="ECO:0007669"/>
    <property type="project" value="TreeGrafter"/>
</dbReference>
<keyword evidence="6" id="KW-0472">Membrane</keyword>
<evidence type="ECO:0000313" key="10">
    <source>
        <dbReference type="EMBL" id="RXN13017.1"/>
    </source>
</evidence>
<keyword evidence="3 8" id="KW-0732">Signal</keyword>
<accession>A0A498M755</accession>
<dbReference type="Pfam" id="PF08399">
    <property type="entry name" value="VWA_N"/>
    <property type="match status" value="1"/>
</dbReference>
<feature type="domain" description="VWA N-terminal" evidence="9">
    <location>
        <begin position="80"/>
        <end position="166"/>
    </location>
</feature>
<gene>
    <name evidence="10" type="ORF">ROHU_009921</name>
</gene>
<evidence type="ECO:0000256" key="5">
    <source>
        <dbReference type="ARBA" id="ARBA00022989"/>
    </source>
</evidence>
<evidence type="ECO:0000256" key="2">
    <source>
        <dbReference type="ARBA" id="ARBA00022692"/>
    </source>
</evidence>
<organism evidence="10 11">
    <name type="scientific">Labeo rohita</name>
    <name type="common">Indian major carp</name>
    <name type="synonym">Cyprinus rohita</name>
    <dbReference type="NCBI Taxonomy" id="84645"/>
    <lineage>
        <taxon>Eukaryota</taxon>
        <taxon>Metazoa</taxon>
        <taxon>Chordata</taxon>
        <taxon>Craniata</taxon>
        <taxon>Vertebrata</taxon>
        <taxon>Euteleostomi</taxon>
        <taxon>Actinopterygii</taxon>
        <taxon>Neopterygii</taxon>
        <taxon>Teleostei</taxon>
        <taxon>Ostariophysi</taxon>
        <taxon>Cypriniformes</taxon>
        <taxon>Cyprinidae</taxon>
        <taxon>Labeoninae</taxon>
        <taxon>Labeonini</taxon>
        <taxon>Labeo</taxon>
    </lineage>
</organism>
<dbReference type="PANTHER" id="PTHR10166">
    <property type="entry name" value="VOLTAGE-DEPENDENT CALCIUM CHANNEL SUBUNIT ALPHA-2/DELTA-RELATED"/>
    <property type="match status" value="1"/>
</dbReference>
<dbReference type="PANTHER" id="PTHR10166:SF69">
    <property type="entry name" value="CALCIUM CHANNEL, VOLTAGE-DEPENDENT, ALPHA 2_DELTA SUBUNIT 2 ISOFORM X1"/>
    <property type="match status" value="1"/>
</dbReference>